<keyword evidence="3" id="KW-0645">Protease</keyword>
<dbReference type="Proteomes" id="UP000469559">
    <property type="component" value="Unassembled WGS sequence"/>
</dbReference>
<evidence type="ECO:0000256" key="1">
    <source>
        <dbReference type="ARBA" id="ARBA00009431"/>
    </source>
</evidence>
<dbReference type="EMBL" id="QGMF01000044">
    <property type="protein sequence ID" value="TVY20679.1"/>
    <property type="molecule type" value="Genomic_DNA"/>
</dbReference>
<comment type="similarity">
    <text evidence="1">Belongs to the peptidase S10 family.</text>
</comment>
<accession>A0A8T9BQS3</accession>
<keyword evidence="4" id="KW-0378">Hydrolase</keyword>
<comment type="caution">
    <text evidence="6">The sequence shown here is derived from an EMBL/GenBank/DDBJ whole genome shotgun (WGS) entry which is preliminary data.</text>
</comment>
<evidence type="ECO:0000256" key="3">
    <source>
        <dbReference type="ARBA" id="ARBA00022670"/>
    </source>
</evidence>
<gene>
    <name evidence="6" type="primary">SCPA_1</name>
    <name evidence="6" type="ORF">LARI1_G001176</name>
</gene>
<dbReference type="AlphaFoldDB" id="A0A8T9BQS3"/>
<organism evidence="6 7">
    <name type="scientific">Lachnellula arida</name>
    <dbReference type="NCBI Taxonomy" id="1316785"/>
    <lineage>
        <taxon>Eukaryota</taxon>
        <taxon>Fungi</taxon>
        <taxon>Dikarya</taxon>
        <taxon>Ascomycota</taxon>
        <taxon>Pezizomycotina</taxon>
        <taxon>Leotiomycetes</taxon>
        <taxon>Helotiales</taxon>
        <taxon>Lachnaceae</taxon>
        <taxon>Lachnellula</taxon>
    </lineage>
</organism>
<evidence type="ECO:0000256" key="4">
    <source>
        <dbReference type="ARBA" id="ARBA00022801"/>
    </source>
</evidence>
<dbReference type="GO" id="GO:0004185">
    <property type="term" value="F:serine-type carboxypeptidase activity"/>
    <property type="evidence" value="ECO:0007669"/>
    <property type="project" value="InterPro"/>
</dbReference>
<evidence type="ECO:0000313" key="6">
    <source>
        <dbReference type="EMBL" id="TVY20679.1"/>
    </source>
</evidence>
<dbReference type="OrthoDB" id="443318at2759"/>
<evidence type="ECO:0000256" key="2">
    <source>
        <dbReference type="ARBA" id="ARBA00022645"/>
    </source>
</evidence>
<evidence type="ECO:0000256" key="5">
    <source>
        <dbReference type="ARBA" id="ARBA00023180"/>
    </source>
</evidence>
<dbReference type="InterPro" id="IPR001563">
    <property type="entry name" value="Peptidase_S10"/>
</dbReference>
<protein>
    <submittedName>
        <fullName evidence="6">Carboxypeptidase S1-like protein</fullName>
    </submittedName>
</protein>
<proteinExistence type="inferred from homology"/>
<keyword evidence="5" id="KW-0325">Glycoprotein</keyword>
<evidence type="ECO:0000313" key="7">
    <source>
        <dbReference type="Proteomes" id="UP000469559"/>
    </source>
</evidence>
<dbReference type="Gene3D" id="3.40.50.1820">
    <property type="entry name" value="alpha/beta hydrolase"/>
    <property type="match status" value="1"/>
</dbReference>
<keyword evidence="2 6" id="KW-0121">Carboxypeptidase</keyword>
<keyword evidence="7" id="KW-1185">Reference proteome</keyword>
<reference evidence="6 7" key="1">
    <citation type="submission" date="2018-05" db="EMBL/GenBank/DDBJ databases">
        <title>Whole genome sequencing for identification of molecular markers to develop diagnostic detection tools for the regulated plant pathogen Lachnellula willkommii.</title>
        <authorList>
            <person name="Giroux E."/>
            <person name="Bilodeau G."/>
        </authorList>
    </citation>
    <scope>NUCLEOTIDE SEQUENCE [LARGE SCALE GENOMIC DNA]</scope>
    <source>
        <strain evidence="6 7">CBS 203.66</strain>
    </source>
</reference>
<dbReference type="Pfam" id="PF00450">
    <property type="entry name" value="Peptidase_S10"/>
    <property type="match status" value="1"/>
</dbReference>
<sequence length="128" mass="13775">MVFGQYFPPTPEGITVVNSRFGESITISYKETPQCSAGTFPSLNSKNTANSTGNAAPAVWTFLQAWLRDFHMCNSPNNELSIWAESYGGHWGSGLASFIEKQNDKIAAGALGRAKVINLDTLVSLMAG</sequence>
<name>A0A8T9BQS3_9HELO</name>
<dbReference type="GO" id="GO:0006508">
    <property type="term" value="P:proteolysis"/>
    <property type="evidence" value="ECO:0007669"/>
    <property type="project" value="UniProtKB-KW"/>
</dbReference>
<dbReference type="SUPFAM" id="SSF53474">
    <property type="entry name" value="alpha/beta-Hydrolases"/>
    <property type="match status" value="1"/>
</dbReference>
<dbReference type="InterPro" id="IPR029058">
    <property type="entry name" value="AB_hydrolase_fold"/>
</dbReference>